<protein>
    <submittedName>
        <fullName evidence="2">Uncharacterized protein</fullName>
    </submittedName>
</protein>
<keyword evidence="3" id="KW-1185">Reference proteome</keyword>
<dbReference type="Proteomes" id="UP001497644">
    <property type="component" value="Chromosome 10"/>
</dbReference>
<evidence type="ECO:0000256" key="1">
    <source>
        <dbReference type="SAM" id="MobiDB-lite"/>
    </source>
</evidence>
<name>A0AAV2N470_9HYME</name>
<accession>A0AAV2N470</accession>
<organism evidence="2 3">
    <name type="scientific">Lasius platythorax</name>
    <dbReference type="NCBI Taxonomy" id="488582"/>
    <lineage>
        <taxon>Eukaryota</taxon>
        <taxon>Metazoa</taxon>
        <taxon>Ecdysozoa</taxon>
        <taxon>Arthropoda</taxon>
        <taxon>Hexapoda</taxon>
        <taxon>Insecta</taxon>
        <taxon>Pterygota</taxon>
        <taxon>Neoptera</taxon>
        <taxon>Endopterygota</taxon>
        <taxon>Hymenoptera</taxon>
        <taxon>Apocrita</taxon>
        <taxon>Aculeata</taxon>
        <taxon>Formicoidea</taxon>
        <taxon>Formicidae</taxon>
        <taxon>Formicinae</taxon>
        <taxon>Lasius</taxon>
        <taxon>Lasius</taxon>
    </lineage>
</organism>
<proteinExistence type="predicted"/>
<evidence type="ECO:0000313" key="2">
    <source>
        <dbReference type="EMBL" id="CAL1674552.1"/>
    </source>
</evidence>
<dbReference type="AlphaFoldDB" id="A0AAV2N470"/>
<evidence type="ECO:0000313" key="3">
    <source>
        <dbReference type="Proteomes" id="UP001497644"/>
    </source>
</evidence>
<sequence length="280" mass="32304">MLDEEVLPSTSRQNKNKRSVTKEEHESFERSGQEIIEKEKEWTAVKHDKNVKRVKTQEENHAGETTNLPEINMKVEEESDVTIHVTEKGQEEVEQALRKIIKKSRTGNVAKKIVADRQENMVRDREAYVNYDGVLKKISEIDASDFQSRKVEKYKEEYKGDCKVIVKLAKERTLTKRGKNFYKIWQSLISCNINPYGLDMSSHASAELKFTNEYEANSCIDKVNNKKDECGLPVSINSRSLTCKGVVADWPDSNSNVNMIRELWDAIDDKSDIVRLEKML</sequence>
<feature type="compositionally biased region" description="Basic and acidic residues" evidence="1">
    <location>
        <begin position="20"/>
        <end position="41"/>
    </location>
</feature>
<reference evidence="2" key="1">
    <citation type="submission" date="2024-04" db="EMBL/GenBank/DDBJ databases">
        <authorList>
            <consortium name="Molecular Ecology Group"/>
        </authorList>
    </citation>
    <scope>NUCLEOTIDE SEQUENCE</scope>
</reference>
<gene>
    <name evidence="2" type="ORF">LPLAT_LOCUS1140</name>
</gene>
<feature type="region of interest" description="Disordered" evidence="1">
    <location>
        <begin position="1"/>
        <end position="41"/>
    </location>
</feature>
<dbReference type="EMBL" id="OZ034833">
    <property type="protein sequence ID" value="CAL1674552.1"/>
    <property type="molecule type" value="Genomic_DNA"/>
</dbReference>